<evidence type="ECO:0000256" key="1">
    <source>
        <dbReference type="SAM" id="Phobius"/>
    </source>
</evidence>
<gene>
    <name evidence="2" type="ORF">DPMN_121847</name>
</gene>
<reference evidence="2" key="1">
    <citation type="journal article" date="2019" name="bioRxiv">
        <title>The Genome of the Zebra Mussel, Dreissena polymorpha: A Resource for Invasive Species Research.</title>
        <authorList>
            <person name="McCartney M.A."/>
            <person name="Auch B."/>
            <person name="Kono T."/>
            <person name="Mallez S."/>
            <person name="Zhang Y."/>
            <person name="Obille A."/>
            <person name="Becker A."/>
            <person name="Abrahante J.E."/>
            <person name="Garbe J."/>
            <person name="Badalamenti J.P."/>
            <person name="Herman A."/>
            <person name="Mangelson H."/>
            <person name="Liachko I."/>
            <person name="Sullivan S."/>
            <person name="Sone E.D."/>
            <person name="Koren S."/>
            <person name="Silverstein K.A.T."/>
            <person name="Beckman K.B."/>
            <person name="Gohl D.M."/>
        </authorList>
    </citation>
    <scope>NUCLEOTIDE SEQUENCE</scope>
    <source>
        <strain evidence="2">Duluth1</strain>
        <tissue evidence="2">Whole animal</tissue>
    </source>
</reference>
<dbReference type="Proteomes" id="UP000828390">
    <property type="component" value="Unassembled WGS sequence"/>
</dbReference>
<keyword evidence="3" id="KW-1185">Reference proteome</keyword>
<keyword evidence="1" id="KW-0472">Membrane</keyword>
<name>A0A9D4GNI5_DREPO</name>
<sequence length="112" mass="11927">MTDDADGAGNVAVLGTELTMTGSTLWATSSHPLYIFWQLGVIAAVVASPRKGLRIASYTSVLSIDGLSSTASGLDGDWRLLKAGSYRDRCIIKSTCSGLRQYRSGGSRKRLL</sequence>
<dbReference type="EMBL" id="JAIWYP010000005">
    <property type="protein sequence ID" value="KAH3820103.1"/>
    <property type="molecule type" value="Genomic_DNA"/>
</dbReference>
<organism evidence="2 3">
    <name type="scientific">Dreissena polymorpha</name>
    <name type="common">Zebra mussel</name>
    <name type="synonym">Mytilus polymorpha</name>
    <dbReference type="NCBI Taxonomy" id="45954"/>
    <lineage>
        <taxon>Eukaryota</taxon>
        <taxon>Metazoa</taxon>
        <taxon>Spiralia</taxon>
        <taxon>Lophotrochozoa</taxon>
        <taxon>Mollusca</taxon>
        <taxon>Bivalvia</taxon>
        <taxon>Autobranchia</taxon>
        <taxon>Heteroconchia</taxon>
        <taxon>Euheterodonta</taxon>
        <taxon>Imparidentia</taxon>
        <taxon>Neoheterodontei</taxon>
        <taxon>Myida</taxon>
        <taxon>Dreissenoidea</taxon>
        <taxon>Dreissenidae</taxon>
        <taxon>Dreissena</taxon>
    </lineage>
</organism>
<evidence type="ECO:0000313" key="3">
    <source>
        <dbReference type="Proteomes" id="UP000828390"/>
    </source>
</evidence>
<keyword evidence="1" id="KW-0812">Transmembrane</keyword>
<reference evidence="2" key="2">
    <citation type="submission" date="2020-11" db="EMBL/GenBank/DDBJ databases">
        <authorList>
            <person name="McCartney M.A."/>
            <person name="Auch B."/>
            <person name="Kono T."/>
            <person name="Mallez S."/>
            <person name="Becker A."/>
            <person name="Gohl D.M."/>
            <person name="Silverstein K.A.T."/>
            <person name="Koren S."/>
            <person name="Bechman K.B."/>
            <person name="Herman A."/>
            <person name="Abrahante J.E."/>
            <person name="Garbe J."/>
        </authorList>
    </citation>
    <scope>NUCLEOTIDE SEQUENCE</scope>
    <source>
        <strain evidence="2">Duluth1</strain>
        <tissue evidence="2">Whole animal</tissue>
    </source>
</reference>
<feature type="transmembrane region" description="Helical" evidence="1">
    <location>
        <begin position="31"/>
        <end position="48"/>
    </location>
</feature>
<comment type="caution">
    <text evidence="2">The sequence shown here is derived from an EMBL/GenBank/DDBJ whole genome shotgun (WGS) entry which is preliminary data.</text>
</comment>
<dbReference type="AlphaFoldDB" id="A0A9D4GNI5"/>
<accession>A0A9D4GNI5</accession>
<evidence type="ECO:0000313" key="2">
    <source>
        <dbReference type="EMBL" id="KAH3820103.1"/>
    </source>
</evidence>
<proteinExistence type="predicted"/>
<protein>
    <submittedName>
        <fullName evidence="2">Uncharacterized protein</fullName>
    </submittedName>
</protein>
<keyword evidence="1" id="KW-1133">Transmembrane helix</keyword>